<feature type="compositionally biased region" description="Basic residues" evidence="1">
    <location>
        <begin position="1"/>
        <end position="13"/>
    </location>
</feature>
<name>A0A8D5UEN6_9BACL</name>
<evidence type="ECO:0000313" key="3">
    <source>
        <dbReference type="Proteomes" id="UP000677436"/>
    </source>
</evidence>
<sequence length="88" mass="10156">MGKKKGKLKKREKKAQNPPKPRTTTVADQYNRLEVAPLERAYKQALQAKAYGTASELYMKLTEARRHHRVLIFRRERIPIGRNGSGSH</sequence>
<reference evidence="2" key="2">
    <citation type="journal article" date="2021" name="Microbiol. Resour. Announc.">
        <title>Complete Genome Sequence of Polycladomyces abyssicola JIR-001T, Isolated from Hemipelagic Sediment in Deep Seawater.</title>
        <authorList>
            <person name="Tsubouchi T."/>
            <person name="Kaneko Y."/>
        </authorList>
    </citation>
    <scope>NUCLEOTIDE SEQUENCE</scope>
    <source>
        <strain evidence="2">JIR-001</strain>
    </source>
</reference>
<gene>
    <name evidence="2" type="ORF">JIR001_07020</name>
</gene>
<evidence type="ECO:0000313" key="2">
    <source>
        <dbReference type="EMBL" id="BCU80919.1"/>
    </source>
</evidence>
<accession>A0A8D5UEN6</accession>
<dbReference type="AlphaFoldDB" id="A0A8D5UEN6"/>
<reference evidence="2" key="1">
    <citation type="journal article" date="2013" name="Int. J. Syst. Evol. Microbiol.">
        <title>Polycladomyces abyssicola gen. nov., sp. nov., a thermophilic filamentous bacterium isolated from hemipelagic sediment.</title>
        <authorList>
            <person name="Tsubouchi T."/>
            <person name="Shimane Y."/>
            <person name="Mori K."/>
            <person name="Usui K."/>
            <person name="Hiraki T."/>
            <person name="Tame A."/>
            <person name="Uematsu K."/>
            <person name="Maruyama T."/>
            <person name="Hatada Y."/>
        </authorList>
    </citation>
    <scope>NUCLEOTIDE SEQUENCE</scope>
    <source>
        <strain evidence="2">JIR-001</strain>
    </source>
</reference>
<dbReference type="KEGG" id="pabs:JIR001_07020"/>
<feature type="region of interest" description="Disordered" evidence="1">
    <location>
        <begin position="1"/>
        <end position="27"/>
    </location>
</feature>
<dbReference type="Proteomes" id="UP000677436">
    <property type="component" value="Chromosome"/>
</dbReference>
<protein>
    <submittedName>
        <fullName evidence="2">Uncharacterized protein</fullName>
    </submittedName>
</protein>
<evidence type="ECO:0000256" key="1">
    <source>
        <dbReference type="SAM" id="MobiDB-lite"/>
    </source>
</evidence>
<dbReference type="EMBL" id="AP024601">
    <property type="protein sequence ID" value="BCU80919.1"/>
    <property type="molecule type" value="Genomic_DNA"/>
</dbReference>
<proteinExistence type="predicted"/>
<dbReference type="RefSeq" id="WP_212774223.1">
    <property type="nucleotide sequence ID" value="NZ_AP024601.1"/>
</dbReference>
<keyword evidence="3" id="KW-1185">Reference proteome</keyword>
<organism evidence="2 3">
    <name type="scientific">Polycladomyces abyssicola</name>
    <dbReference type="NCBI Taxonomy" id="1125966"/>
    <lineage>
        <taxon>Bacteria</taxon>
        <taxon>Bacillati</taxon>
        <taxon>Bacillota</taxon>
        <taxon>Bacilli</taxon>
        <taxon>Bacillales</taxon>
        <taxon>Thermoactinomycetaceae</taxon>
        <taxon>Polycladomyces</taxon>
    </lineage>
</organism>